<dbReference type="eggNOG" id="COG2812">
    <property type="taxonomic scope" value="Bacteria"/>
</dbReference>
<dbReference type="FunFam" id="3.40.50.300:FF:000014">
    <property type="entry name" value="DNA polymerase III subunit gamma/tau"/>
    <property type="match status" value="1"/>
</dbReference>
<evidence type="ECO:0000256" key="1">
    <source>
        <dbReference type="ARBA" id="ARBA00006360"/>
    </source>
</evidence>
<dbReference type="GO" id="GO:0003887">
    <property type="term" value="F:DNA-directed DNA polymerase activity"/>
    <property type="evidence" value="ECO:0007669"/>
    <property type="project" value="UniProtKB-KW"/>
</dbReference>
<dbReference type="EMBL" id="CP001706">
    <property type="protein sequence ID" value="ACV08079.1"/>
    <property type="molecule type" value="Genomic_DNA"/>
</dbReference>
<dbReference type="InterPro" id="IPR003593">
    <property type="entry name" value="AAA+_ATPase"/>
</dbReference>
<feature type="compositionally biased region" description="Low complexity" evidence="14">
    <location>
        <begin position="459"/>
        <end position="473"/>
    </location>
</feature>
<dbReference type="PANTHER" id="PTHR11669">
    <property type="entry name" value="REPLICATION FACTOR C / DNA POLYMERASE III GAMMA-TAU SUBUNIT"/>
    <property type="match status" value="1"/>
</dbReference>
<feature type="region of interest" description="Disordered" evidence="14">
    <location>
        <begin position="504"/>
        <end position="550"/>
    </location>
</feature>
<dbReference type="STRING" id="471856.Jden_0414"/>
<evidence type="ECO:0000256" key="5">
    <source>
        <dbReference type="ARBA" id="ARBA00022705"/>
    </source>
</evidence>
<dbReference type="CDD" id="cd00009">
    <property type="entry name" value="AAA"/>
    <property type="match status" value="1"/>
</dbReference>
<evidence type="ECO:0000259" key="15">
    <source>
        <dbReference type="SMART" id="SM00382"/>
    </source>
</evidence>
<dbReference type="NCBIfam" id="TIGR02397">
    <property type="entry name" value="dnaX_nterm"/>
    <property type="match status" value="1"/>
</dbReference>
<evidence type="ECO:0000256" key="10">
    <source>
        <dbReference type="ARBA" id="ARBA00022932"/>
    </source>
</evidence>
<dbReference type="KEGG" id="jde:Jden_0414"/>
<dbReference type="RefSeq" id="WP_015770708.1">
    <property type="nucleotide sequence ID" value="NC_013174.1"/>
</dbReference>
<protein>
    <recommendedName>
        <fullName evidence="13">DNA polymerase III subunit gamma/tau</fullName>
        <ecNumber evidence="2">2.7.7.7</ecNumber>
    </recommendedName>
</protein>
<dbReference type="Gene3D" id="3.40.50.300">
    <property type="entry name" value="P-loop containing nucleotide triphosphate hydrolases"/>
    <property type="match status" value="1"/>
</dbReference>
<dbReference type="Gene3D" id="1.20.272.10">
    <property type="match status" value="1"/>
</dbReference>
<dbReference type="GO" id="GO:0009360">
    <property type="term" value="C:DNA polymerase III complex"/>
    <property type="evidence" value="ECO:0007669"/>
    <property type="project" value="InterPro"/>
</dbReference>
<dbReference type="NCBIfam" id="NF005846">
    <property type="entry name" value="PRK07764.1-6"/>
    <property type="match status" value="1"/>
</dbReference>
<evidence type="ECO:0000313" key="16">
    <source>
        <dbReference type="EMBL" id="ACV08079.1"/>
    </source>
</evidence>
<dbReference type="InterPro" id="IPR045085">
    <property type="entry name" value="HLD_clamp_pol_III_gamma_tau"/>
</dbReference>
<evidence type="ECO:0000256" key="8">
    <source>
        <dbReference type="ARBA" id="ARBA00022833"/>
    </source>
</evidence>
<comment type="similarity">
    <text evidence="1">Belongs to the DnaX/STICHEL family.</text>
</comment>
<evidence type="ECO:0000256" key="14">
    <source>
        <dbReference type="SAM" id="MobiDB-lite"/>
    </source>
</evidence>
<comment type="function">
    <text evidence="11">DNA polymerase III is a complex, multichain enzyme responsible for most of the replicative synthesis in bacteria. This DNA polymerase also exhibits 3' to 5' exonuclease activity.</text>
</comment>
<feature type="region of interest" description="Disordered" evidence="14">
    <location>
        <begin position="648"/>
        <end position="844"/>
    </location>
</feature>
<organism evidence="16 17">
    <name type="scientific">Jonesia denitrificans (strain ATCC 14870 / DSM 20603 / BCRC 15368 / CIP 55.134 / JCM 11481 / NBRC 15587 / NCTC 10816 / Prevot 55134)</name>
    <name type="common">Listeria denitrificans</name>
    <dbReference type="NCBI Taxonomy" id="471856"/>
    <lineage>
        <taxon>Bacteria</taxon>
        <taxon>Bacillati</taxon>
        <taxon>Actinomycetota</taxon>
        <taxon>Actinomycetes</taxon>
        <taxon>Micrococcales</taxon>
        <taxon>Jonesiaceae</taxon>
        <taxon>Jonesia</taxon>
    </lineage>
</organism>
<keyword evidence="3 16" id="KW-0808">Transferase</keyword>
<feature type="compositionally biased region" description="Basic and acidic residues" evidence="14">
    <location>
        <begin position="514"/>
        <end position="529"/>
    </location>
</feature>
<dbReference type="InterPro" id="IPR050238">
    <property type="entry name" value="DNA_Rep/Repair_Clamp_Loader"/>
</dbReference>
<dbReference type="SUPFAM" id="SSF48019">
    <property type="entry name" value="post-AAA+ oligomerization domain-like"/>
    <property type="match status" value="1"/>
</dbReference>
<dbReference type="Pfam" id="PF12169">
    <property type="entry name" value="DNA_pol3_gamma3"/>
    <property type="match status" value="1"/>
</dbReference>
<dbReference type="InterPro" id="IPR027417">
    <property type="entry name" value="P-loop_NTPase"/>
</dbReference>
<dbReference type="Pfam" id="PF22608">
    <property type="entry name" value="DNAX_ATPase_lid"/>
    <property type="match status" value="1"/>
</dbReference>
<evidence type="ECO:0000256" key="11">
    <source>
        <dbReference type="ARBA" id="ARBA00037724"/>
    </source>
</evidence>
<dbReference type="AlphaFoldDB" id="C7QZS3"/>
<evidence type="ECO:0000256" key="6">
    <source>
        <dbReference type="ARBA" id="ARBA00022723"/>
    </source>
</evidence>
<keyword evidence="9" id="KW-0067">ATP-binding</keyword>
<dbReference type="GO" id="GO:0005524">
    <property type="term" value="F:ATP binding"/>
    <property type="evidence" value="ECO:0007669"/>
    <property type="project" value="UniProtKB-KW"/>
</dbReference>
<feature type="compositionally biased region" description="Low complexity" evidence="14">
    <location>
        <begin position="723"/>
        <end position="742"/>
    </location>
</feature>
<dbReference type="InterPro" id="IPR012763">
    <property type="entry name" value="DNA_pol_III_sug/sutau_N"/>
</dbReference>
<dbReference type="SMART" id="SM00382">
    <property type="entry name" value="AAA"/>
    <property type="match status" value="1"/>
</dbReference>
<keyword evidence="8" id="KW-0862">Zinc</keyword>
<evidence type="ECO:0000313" key="17">
    <source>
        <dbReference type="Proteomes" id="UP000000628"/>
    </source>
</evidence>
<proteinExistence type="inferred from homology"/>
<dbReference type="FunFam" id="1.20.272.10:FF:000003">
    <property type="entry name" value="DNA polymerase III subunit gamma/tau"/>
    <property type="match status" value="1"/>
</dbReference>
<sequence length="872" mass="91058">MSTALYRRYRPDTFSDMIGQEHVTGPLMQALRSNRVNHAYLFSGPRGCGKTTSARVLARILNCAENSPENPRDTPCGQCPSCQELARGGAGSLDVVEIDAASHGGVDDARELRERATFSPSRDRYKIFILDEAHMVTAQGFNALLKIVEEPPPYLKFIFATTEPDKVIGTIRSRTHHYPFKLVAPDTMLSYISQLCGQEGIAAGEGVLPLVVRAGGGSVRDTLSVLDQLIAGAQGSAISYEHAVALLGYTPATLLDDVVDALAAHDGAALFRVIEEIINTGHEPRRFVEDLLERFRDLLIVALSPDGARAVLSALPADQYERMNHQAQQLGAGHLTYAADTTNTALTEMSGATSPRLHLELLCARLLLPTASDSAAALAARIDKLERGHGPTRAAVQPTSPAADGRDNDEAPVARTARPVAKRPDSTRTTPARPNPAPAQPAGTSAPALNPAPEPDPQVAAPVNSPTAPPAVSSAASAAAPTATTSDDVALAAAASWAAAASLVQDSAPSTPQRAHENNARNEPQREQQPEQPVASDPAPGAHPVPTAGVEHSVSGASLTKGAVESAWVSALDTVRQQSMPAWAMAQQHAAVHGVTGSTVHVTFPSPGLAAGFAGRGGDALLAQALSTAVGAPVEVAVHVAGSEPAITSAPPLLAAPDVPMHRTAPPQGPPMEQVPQHVADTPTPPETTPKTWGNDEPPTPEEPPTPDEPSAPEEPPTPEVEPLPTNMFGAAAAALRGSSARMHNPVPVSEALAGATPTRTEVAAQSALTPEVPVTPLSVDTPSPSTSASTTTVPTPPDASTPPWEESPRQAAERRAREEQQRLAAQPTPTYVDDEPAPDDEDLEASALFGVPLLMKRLGATIIDEQTDNGV</sequence>
<keyword evidence="10" id="KW-0239">DNA-directed DNA polymerase</keyword>
<gene>
    <name evidence="16" type="ordered locus">Jden_0414</name>
</gene>
<dbReference type="HOGENOM" id="CLU_006229_3_1_11"/>
<dbReference type="GO" id="GO:0046872">
    <property type="term" value="F:metal ion binding"/>
    <property type="evidence" value="ECO:0007669"/>
    <property type="project" value="UniProtKB-KW"/>
</dbReference>
<feature type="compositionally biased region" description="Basic and acidic residues" evidence="14">
    <location>
        <begin position="807"/>
        <end position="822"/>
    </location>
</feature>
<evidence type="ECO:0000256" key="2">
    <source>
        <dbReference type="ARBA" id="ARBA00012417"/>
    </source>
</evidence>
<keyword evidence="5" id="KW-0235">DNA replication</keyword>
<dbReference type="InterPro" id="IPR022754">
    <property type="entry name" value="DNA_pol_III_gamma-3"/>
</dbReference>
<dbReference type="CDD" id="cd18137">
    <property type="entry name" value="HLD_clamp_pol_III_gamma_tau"/>
    <property type="match status" value="1"/>
</dbReference>
<keyword evidence="17" id="KW-1185">Reference proteome</keyword>
<evidence type="ECO:0000256" key="12">
    <source>
        <dbReference type="ARBA" id="ARBA00049244"/>
    </source>
</evidence>
<name>C7QZS3_JONDD</name>
<feature type="compositionally biased region" description="Acidic residues" evidence="14">
    <location>
        <begin position="833"/>
        <end position="844"/>
    </location>
</feature>
<evidence type="ECO:0000256" key="3">
    <source>
        <dbReference type="ARBA" id="ARBA00022679"/>
    </source>
</evidence>
<evidence type="ECO:0000256" key="7">
    <source>
        <dbReference type="ARBA" id="ARBA00022741"/>
    </source>
</evidence>
<comment type="catalytic activity">
    <reaction evidence="12">
        <text>DNA(n) + a 2'-deoxyribonucleoside 5'-triphosphate = DNA(n+1) + diphosphate</text>
        <dbReference type="Rhea" id="RHEA:22508"/>
        <dbReference type="Rhea" id="RHEA-COMP:17339"/>
        <dbReference type="Rhea" id="RHEA-COMP:17340"/>
        <dbReference type="ChEBI" id="CHEBI:33019"/>
        <dbReference type="ChEBI" id="CHEBI:61560"/>
        <dbReference type="ChEBI" id="CHEBI:173112"/>
        <dbReference type="EC" id="2.7.7.7"/>
    </reaction>
</comment>
<feature type="compositionally biased region" description="Low complexity" evidence="14">
    <location>
        <begin position="779"/>
        <end position="794"/>
    </location>
</feature>
<evidence type="ECO:0000256" key="13">
    <source>
        <dbReference type="ARBA" id="ARBA00074577"/>
    </source>
</evidence>
<accession>C7QZS3</accession>
<dbReference type="EC" id="2.7.7.7" evidence="2"/>
<dbReference type="SUPFAM" id="SSF52540">
    <property type="entry name" value="P-loop containing nucleoside triphosphate hydrolases"/>
    <property type="match status" value="1"/>
</dbReference>
<feature type="region of interest" description="Disordered" evidence="14">
    <location>
        <begin position="389"/>
        <end position="473"/>
    </location>
</feature>
<dbReference type="InterPro" id="IPR008921">
    <property type="entry name" value="DNA_pol3_clamp-load_cplx_C"/>
</dbReference>
<feature type="compositionally biased region" description="Pro residues" evidence="14">
    <location>
        <begin position="701"/>
        <end position="722"/>
    </location>
</feature>
<dbReference type="PANTHER" id="PTHR11669:SF0">
    <property type="entry name" value="PROTEIN STICHEL-LIKE 2"/>
    <property type="match status" value="1"/>
</dbReference>
<dbReference type="Proteomes" id="UP000000628">
    <property type="component" value="Chromosome"/>
</dbReference>
<keyword evidence="7" id="KW-0547">Nucleotide-binding</keyword>
<reference evidence="16 17" key="1">
    <citation type="journal article" date="2009" name="Stand. Genomic Sci.">
        <title>Complete genome sequence of Jonesia denitrificans type strain (Prevot 55134).</title>
        <authorList>
            <person name="Pukall R."/>
            <person name="Gehrich-Schroter G."/>
            <person name="Lapidus A."/>
            <person name="Nolan M."/>
            <person name="Glavina Del Rio T."/>
            <person name="Lucas S."/>
            <person name="Chen F."/>
            <person name="Tice H."/>
            <person name="Pitluck S."/>
            <person name="Cheng J.F."/>
            <person name="Copeland A."/>
            <person name="Saunders E."/>
            <person name="Brettin T."/>
            <person name="Detter J.C."/>
            <person name="Bruce D."/>
            <person name="Goodwin L."/>
            <person name="Pati A."/>
            <person name="Ivanova N."/>
            <person name="Mavromatis K."/>
            <person name="Ovchinnikova G."/>
            <person name="Chen A."/>
            <person name="Palaniappan K."/>
            <person name="Land M."/>
            <person name="Hauser L."/>
            <person name="Chang Y.J."/>
            <person name="Jeffries C.D."/>
            <person name="Chain P."/>
            <person name="Goker M."/>
            <person name="Bristow J."/>
            <person name="Eisen J.A."/>
            <person name="Markowitz V."/>
            <person name="Hugenholtz P."/>
            <person name="Kyrpides N.C."/>
            <person name="Klenk H.P."/>
            <person name="Han C."/>
        </authorList>
    </citation>
    <scope>NUCLEOTIDE SEQUENCE [LARGE SCALE GENOMIC DNA]</scope>
    <source>
        <strain evidence="17">ATCC 14870 / DSM 20603 / BCRC 15368 / CIP 55.134 / JCM 11481 / NBRC 15587 / NCTC 10816 / Prevot 55134</strain>
    </source>
</reference>
<dbReference type="OrthoDB" id="9810148at2"/>
<evidence type="ECO:0000256" key="4">
    <source>
        <dbReference type="ARBA" id="ARBA00022695"/>
    </source>
</evidence>
<keyword evidence="4 16" id="KW-0548">Nucleotidyltransferase</keyword>
<dbReference type="GO" id="GO:0006261">
    <property type="term" value="P:DNA-templated DNA replication"/>
    <property type="evidence" value="ECO:0007669"/>
    <property type="project" value="TreeGrafter"/>
</dbReference>
<dbReference type="Pfam" id="PF13177">
    <property type="entry name" value="DNA_pol3_delta2"/>
    <property type="match status" value="1"/>
</dbReference>
<evidence type="ECO:0000256" key="9">
    <source>
        <dbReference type="ARBA" id="ARBA00022840"/>
    </source>
</evidence>
<keyword evidence="6" id="KW-0479">Metal-binding</keyword>
<dbReference type="GO" id="GO:0003677">
    <property type="term" value="F:DNA binding"/>
    <property type="evidence" value="ECO:0007669"/>
    <property type="project" value="InterPro"/>
</dbReference>
<feature type="domain" description="AAA+ ATPase" evidence="15">
    <location>
        <begin position="36"/>
        <end position="183"/>
    </location>
</feature>